<feature type="domain" description="Endonuclease/exonuclease/phosphatase" evidence="2">
    <location>
        <begin position="3"/>
        <end position="99"/>
    </location>
</feature>
<gene>
    <name evidence="3" type="ORF">TBRA_LOCUS6301</name>
</gene>
<evidence type="ECO:0000256" key="1">
    <source>
        <dbReference type="SAM" id="MobiDB-lite"/>
    </source>
</evidence>
<dbReference type="Proteomes" id="UP000479190">
    <property type="component" value="Unassembled WGS sequence"/>
</dbReference>
<feature type="region of interest" description="Disordered" evidence="1">
    <location>
        <begin position="455"/>
        <end position="509"/>
    </location>
</feature>
<dbReference type="GO" id="GO:0003824">
    <property type="term" value="F:catalytic activity"/>
    <property type="evidence" value="ECO:0007669"/>
    <property type="project" value="InterPro"/>
</dbReference>
<reference evidence="3 4" key="1">
    <citation type="submission" date="2020-02" db="EMBL/GenBank/DDBJ databases">
        <authorList>
            <person name="Ferguson B K."/>
        </authorList>
    </citation>
    <scope>NUCLEOTIDE SEQUENCE [LARGE SCALE GENOMIC DNA]</scope>
</reference>
<dbReference type="SUPFAM" id="SSF56219">
    <property type="entry name" value="DNase I-like"/>
    <property type="match status" value="1"/>
</dbReference>
<dbReference type="Pfam" id="PF14529">
    <property type="entry name" value="Exo_endo_phos_2"/>
    <property type="match status" value="1"/>
</dbReference>
<accession>A0A6H5I8U4</accession>
<feature type="compositionally biased region" description="Basic and acidic residues" evidence="1">
    <location>
        <begin position="463"/>
        <end position="478"/>
    </location>
</feature>
<evidence type="ECO:0000259" key="2">
    <source>
        <dbReference type="Pfam" id="PF14529"/>
    </source>
</evidence>
<feature type="compositionally biased region" description="Acidic residues" evidence="1">
    <location>
        <begin position="479"/>
        <end position="495"/>
    </location>
</feature>
<evidence type="ECO:0000313" key="4">
    <source>
        <dbReference type="Proteomes" id="UP000479190"/>
    </source>
</evidence>
<dbReference type="OrthoDB" id="7554095at2759"/>
<dbReference type="InterPro" id="IPR005135">
    <property type="entry name" value="Endo/exonuclease/phosphatase"/>
</dbReference>
<keyword evidence="4" id="KW-1185">Reference proteome</keyword>
<proteinExistence type="predicted"/>
<dbReference type="EMBL" id="CADCXV010000740">
    <property type="protein sequence ID" value="CAB0034403.1"/>
    <property type="molecule type" value="Genomic_DNA"/>
</dbReference>
<dbReference type="InterPro" id="IPR036691">
    <property type="entry name" value="Endo/exonu/phosph_ase_sf"/>
</dbReference>
<dbReference type="AlphaFoldDB" id="A0A6H5I8U4"/>
<evidence type="ECO:0000313" key="3">
    <source>
        <dbReference type="EMBL" id="CAB0034403.1"/>
    </source>
</evidence>
<feature type="compositionally biased region" description="Basic and acidic residues" evidence="1">
    <location>
        <begin position="498"/>
        <end position="509"/>
    </location>
</feature>
<name>A0A6H5I8U4_9HYME</name>
<sequence length="567" mass="63799">MDHLDHVLGALSSKSLIVGLDANGVSPMWSARVQVPDARGLLLEEVIVGHGLQPLNKPGCLPTIKTGERDIDVSLATSDLARLSEWTVLDDWTSSDHRTLLITVISTNASIQSGLTRFNLRRLKWPKYKENIERLLTDLDPSQELESRVDMESYAEKLGSLLAEAANGAIPVKRRFGRSVPWWNNDLTYLKKEVKRHRRTYQRERSQEAREVSGSRYLTLRKRYSSAAFKARTDSWRNFAEESTRSNTYGVVYKLLNQRMSPVVAVSTIYTGDTHTDSWDSTASAMLDGLFRGPDGSEVTDPVGCQMLGENIHDWSAAQIKKAVKSLKHGKCPEQMYQKIQVGLIWKGLTSSTYGKLGLLEEQRLERERERALREKMARGQSPYVLAATTVSTRDSVTIRSRSDSWDGVSSNPFSTIEYIEGSGKRTIPLSDLRLPDWHKNKKGRTIDDKSVQEYVGKNGTGDGRDDVTTVDEKGREDSSEEEEEVEEIAVEENGEGGGHDKVYSDDRKTQQVMLANARKKEERLRKKELGKAKRHEDYLASMHSISHDLAHYMALEASKIPKMAAA</sequence>
<dbReference type="Gene3D" id="3.60.10.10">
    <property type="entry name" value="Endonuclease/exonuclease/phosphatase"/>
    <property type="match status" value="1"/>
</dbReference>
<organism evidence="3 4">
    <name type="scientific">Trichogramma brassicae</name>
    <dbReference type="NCBI Taxonomy" id="86971"/>
    <lineage>
        <taxon>Eukaryota</taxon>
        <taxon>Metazoa</taxon>
        <taxon>Ecdysozoa</taxon>
        <taxon>Arthropoda</taxon>
        <taxon>Hexapoda</taxon>
        <taxon>Insecta</taxon>
        <taxon>Pterygota</taxon>
        <taxon>Neoptera</taxon>
        <taxon>Endopterygota</taxon>
        <taxon>Hymenoptera</taxon>
        <taxon>Apocrita</taxon>
        <taxon>Proctotrupomorpha</taxon>
        <taxon>Chalcidoidea</taxon>
        <taxon>Trichogrammatidae</taxon>
        <taxon>Trichogramma</taxon>
    </lineage>
</organism>
<protein>
    <recommendedName>
        <fullName evidence="2">Endonuclease/exonuclease/phosphatase domain-containing protein</fullName>
    </recommendedName>
</protein>